<evidence type="ECO:0000256" key="7">
    <source>
        <dbReference type="ARBA" id="ARBA00022989"/>
    </source>
</evidence>
<feature type="domain" description="ABC transmembrane type-1" evidence="10">
    <location>
        <begin position="91"/>
        <end position="231"/>
    </location>
</feature>
<evidence type="ECO:0000256" key="3">
    <source>
        <dbReference type="ARBA" id="ARBA00022692"/>
    </source>
</evidence>
<comment type="subcellular location">
    <subcellularLocation>
        <location evidence="1">Endomembrane system</location>
        <topology evidence="1">Multi-pass membrane protein</topology>
    </subcellularLocation>
</comment>
<dbReference type="InterPro" id="IPR011527">
    <property type="entry name" value="ABC1_TM_dom"/>
</dbReference>
<dbReference type="Proteomes" id="UP000243579">
    <property type="component" value="Unassembled WGS sequence"/>
</dbReference>
<dbReference type="InterPro" id="IPR050173">
    <property type="entry name" value="ABC_transporter_C-like"/>
</dbReference>
<dbReference type="STRING" id="1202772.A0A1V9YUQ9"/>
<evidence type="ECO:0000256" key="1">
    <source>
        <dbReference type="ARBA" id="ARBA00004127"/>
    </source>
</evidence>
<dbReference type="SUPFAM" id="SSF90123">
    <property type="entry name" value="ABC transporter transmembrane region"/>
    <property type="match status" value="1"/>
</dbReference>
<keyword evidence="2" id="KW-0813">Transport</keyword>
<keyword evidence="12" id="KW-1185">Reference proteome</keyword>
<dbReference type="AlphaFoldDB" id="A0A1V9YUQ9"/>
<keyword evidence="7 9" id="KW-1133">Transmembrane helix</keyword>
<sequence>MDDDVYVRAEDVAHPVDVANAASVATLAWMDPLIRKGAVQPLQEADVWPLRTADAAAAMHSRFVRHWTTERTKATPRLACALWCTFRTEIVVTSLLYACSAALTLVQPWLIKSIVQYLEHKDEDGPLKTSMGITSGYGLAGLLASASFLAVMTGDYAQAMAARIGCNVKSIFVDAVFLKTLTLSGNAKATLTSGDVVTMTTVDSEKMLLGFWMGFWALIAPAMLLVIMILM</sequence>
<dbReference type="InterPro" id="IPR036640">
    <property type="entry name" value="ABC1_TM_sf"/>
</dbReference>
<gene>
    <name evidence="11" type="ORF">ACHHYP_06295</name>
</gene>
<keyword evidence="4" id="KW-0677">Repeat</keyword>
<evidence type="ECO:0000259" key="10">
    <source>
        <dbReference type="PROSITE" id="PS50929"/>
    </source>
</evidence>
<feature type="non-terminal residue" evidence="11">
    <location>
        <position position="231"/>
    </location>
</feature>
<evidence type="ECO:0000256" key="9">
    <source>
        <dbReference type="SAM" id="Phobius"/>
    </source>
</evidence>
<dbReference type="PROSITE" id="PS50929">
    <property type="entry name" value="ABC_TM1F"/>
    <property type="match status" value="1"/>
</dbReference>
<feature type="transmembrane region" description="Helical" evidence="9">
    <location>
        <begin position="209"/>
        <end position="230"/>
    </location>
</feature>
<keyword evidence="8 9" id="KW-0472">Membrane</keyword>
<accession>A0A1V9YUQ9</accession>
<dbReference type="EMBL" id="JNBR01000824">
    <property type="protein sequence ID" value="OQR89427.1"/>
    <property type="molecule type" value="Genomic_DNA"/>
</dbReference>
<evidence type="ECO:0000256" key="5">
    <source>
        <dbReference type="ARBA" id="ARBA00022741"/>
    </source>
</evidence>
<evidence type="ECO:0000256" key="8">
    <source>
        <dbReference type="ARBA" id="ARBA00023136"/>
    </source>
</evidence>
<proteinExistence type="predicted"/>
<keyword evidence="3 9" id="KW-0812">Transmembrane</keyword>
<dbReference type="PANTHER" id="PTHR24223">
    <property type="entry name" value="ATP-BINDING CASSETTE SUB-FAMILY C"/>
    <property type="match status" value="1"/>
</dbReference>
<dbReference type="OrthoDB" id="168146at2759"/>
<evidence type="ECO:0000313" key="11">
    <source>
        <dbReference type="EMBL" id="OQR89427.1"/>
    </source>
</evidence>
<keyword evidence="6 11" id="KW-0067">ATP-binding</keyword>
<evidence type="ECO:0000256" key="4">
    <source>
        <dbReference type="ARBA" id="ARBA00022737"/>
    </source>
</evidence>
<protein>
    <submittedName>
        <fullName evidence="11">ATP-binding Cassette (ABC) Superfamily</fullName>
    </submittedName>
</protein>
<reference evidence="11 12" key="1">
    <citation type="journal article" date="2014" name="Genome Biol. Evol.">
        <title>The secreted proteins of Achlya hypogyna and Thraustotheca clavata identify the ancestral oomycete secretome and reveal gene acquisitions by horizontal gene transfer.</title>
        <authorList>
            <person name="Misner I."/>
            <person name="Blouin N."/>
            <person name="Leonard G."/>
            <person name="Richards T.A."/>
            <person name="Lane C.E."/>
        </authorList>
    </citation>
    <scope>NUCLEOTIDE SEQUENCE [LARGE SCALE GENOMIC DNA]</scope>
    <source>
        <strain evidence="11 12">ATCC 48635</strain>
    </source>
</reference>
<dbReference type="GO" id="GO:0012505">
    <property type="term" value="C:endomembrane system"/>
    <property type="evidence" value="ECO:0007669"/>
    <property type="project" value="UniProtKB-SubCell"/>
</dbReference>
<dbReference type="GO" id="GO:0016020">
    <property type="term" value="C:membrane"/>
    <property type="evidence" value="ECO:0007669"/>
    <property type="project" value="InterPro"/>
</dbReference>
<comment type="caution">
    <text evidence="11">The sequence shown here is derived from an EMBL/GenBank/DDBJ whole genome shotgun (WGS) entry which is preliminary data.</text>
</comment>
<evidence type="ECO:0000313" key="12">
    <source>
        <dbReference type="Proteomes" id="UP000243579"/>
    </source>
</evidence>
<feature type="transmembrane region" description="Helical" evidence="9">
    <location>
        <begin position="131"/>
        <end position="151"/>
    </location>
</feature>
<dbReference type="PANTHER" id="PTHR24223:SF443">
    <property type="entry name" value="MULTIDRUG-RESISTANCE LIKE PROTEIN 1, ISOFORM I"/>
    <property type="match status" value="1"/>
</dbReference>
<keyword evidence="5" id="KW-0547">Nucleotide-binding</keyword>
<evidence type="ECO:0000256" key="2">
    <source>
        <dbReference type="ARBA" id="ARBA00022448"/>
    </source>
</evidence>
<evidence type="ECO:0000256" key="6">
    <source>
        <dbReference type="ARBA" id="ARBA00022840"/>
    </source>
</evidence>
<dbReference type="GO" id="GO:0005524">
    <property type="term" value="F:ATP binding"/>
    <property type="evidence" value="ECO:0007669"/>
    <property type="project" value="UniProtKB-KW"/>
</dbReference>
<name>A0A1V9YUQ9_ACHHY</name>
<feature type="transmembrane region" description="Helical" evidence="9">
    <location>
        <begin position="90"/>
        <end position="111"/>
    </location>
</feature>
<dbReference type="Gene3D" id="1.20.1560.10">
    <property type="entry name" value="ABC transporter type 1, transmembrane domain"/>
    <property type="match status" value="1"/>
</dbReference>
<organism evidence="11 12">
    <name type="scientific">Achlya hypogyna</name>
    <name type="common">Oomycete</name>
    <name type="synonym">Protoachlya hypogyna</name>
    <dbReference type="NCBI Taxonomy" id="1202772"/>
    <lineage>
        <taxon>Eukaryota</taxon>
        <taxon>Sar</taxon>
        <taxon>Stramenopiles</taxon>
        <taxon>Oomycota</taxon>
        <taxon>Saprolegniomycetes</taxon>
        <taxon>Saprolegniales</taxon>
        <taxon>Achlyaceae</taxon>
        <taxon>Achlya</taxon>
    </lineage>
</organism>
<dbReference type="GO" id="GO:0140359">
    <property type="term" value="F:ABC-type transporter activity"/>
    <property type="evidence" value="ECO:0007669"/>
    <property type="project" value="InterPro"/>
</dbReference>